<comment type="caution">
    <text evidence="2">The sequence shown here is derived from an EMBL/GenBank/DDBJ whole genome shotgun (WGS) entry which is preliminary data.</text>
</comment>
<dbReference type="AlphaFoldDB" id="A0AAE3AXU1"/>
<protein>
    <submittedName>
        <fullName evidence="2">Uncharacterized protein</fullName>
    </submittedName>
</protein>
<reference evidence="2 3" key="1">
    <citation type="submission" date="2021-10" db="EMBL/GenBank/DDBJ databases">
        <title>Anaerobic single-cell dispensing facilitates the cultivation of human gut bacteria.</title>
        <authorList>
            <person name="Afrizal A."/>
        </authorList>
    </citation>
    <scope>NUCLEOTIDE SEQUENCE [LARGE SCALE GENOMIC DNA]</scope>
    <source>
        <strain evidence="2 3">CLA-AA-H244</strain>
    </source>
</reference>
<dbReference type="RefSeq" id="WP_308728437.1">
    <property type="nucleotide sequence ID" value="NZ_JAJEQF010000025.1"/>
</dbReference>
<sequence>MANLKKCDFMVHPNELRKCIIEIDEVWHELSQQQRYLAEITNQIHGHAHTHMSIDIIEQQNERLRQECADVRELMAGLRAIHTFYEKNEGMITGN</sequence>
<evidence type="ECO:0000313" key="2">
    <source>
        <dbReference type="EMBL" id="MCC2168007.1"/>
    </source>
</evidence>
<keyword evidence="1" id="KW-0175">Coiled coil</keyword>
<gene>
    <name evidence="2" type="ORF">LKD45_09920</name>
</gene>
<name>A0AAE3AXU1_9FIRM</name>
<evidence type="ECO:0000256" key="1">
    <source>
        <dbReference type="SAM" id="Coils"/>
    </source>
</evidence>
<proteinExistence type="predicted"/>
<organism evidence="2 3">
    <name type="scientific">Gallintestinimicrobium propionicum</name>
    <dbReference type="NCBI Taxonomy" id="2981770"/>
    <lineage>
        <taxon>Bacteria</taxon>
        <taxon>Bacillati</taxon>
        <taxon>Bacillota</taxon>
        <taxon>Clostridia</taxon>
        <taxon>Lachnospirales</taxon>
        <taxon>Lachnospiraceae</taxon>
        <taxon>Gallintestinimicrobium</taxon>
    </lineage>
</organism>
<feature type="coiled-coil region" evidence="1">
    <location>
        <begin position="54"/>
        <end position="81"/>
    </location>
</feature>
<evidence type="ECO:0000313" key="3">
    <source>
        <dbReference type="Proteomes" id="UP001199355"/>
    </source>
</evidence>
<dbReference type="Proteomes" id="UP001199355">
    <property type="component" value="Unassembled WGS sequence"/>
</dbReference>
<dbReference type="EMBL" id="JAJEQF010000025">
    <property type="protein sequence ID" value="MCC2168007.1"/>
    <property type="molecule type" value="Genomic_DNA"/>
</dbReference>
<accession>A0AAE3AXU1</accession>
<keyword evidence="3" id="KW-1185">Reference proteome</keyword>